<gene>
    <name evidence="2" type="ORF">Pph01_25360</name>
</gene>
<keyword evidence="3" id="KW-1185">Reference proteome</keyword>
<dbReference type="GO" id="GO:0051213">
    <property type="term" value="F:dioxygenase activity"/>
    <property type="evidence" value="ECO:0007669"/>
    <property type="project" value="UniProtKB-KW"/>
</dbReference>
<dbReference type="RefSeq" id="WP_204073226.1">
    <property type="nucleotide sequence ID" value="NZ_BAABHI010000027.1"/>
</dbReference>
<dbReference type="EMBL" id="BOOP01000009">
    <property type="protein sequence ID" value="GII37533.1"/>
    <property type="molecule type" value="Genomic_DNA"/>
</dbReference>
<dbReference type="InterPro" id="IPR029068">
    <property type="entry name" value="Glyas_Bleomycin-R_OHBP_Dase"/>
</dbReference>
<feature type="domain" description="VOC" evidence="1">
    <location>
        <begin position="1"/>
        <end position="119"/>
    </location>
</feature>
<dbReference type="PANTHER" id="PTHR34109">
    <property type="entry name" value="BNAUNNG04460D PROTEIN-RELATED"/>
    <property type="match status" value="1"/>
</dbReference>
<keyword evidence="2" id="KW-0223">Dioxygenase</keyword>
<proteinExistence type="predicted"/>
<evidence type="ECO:0000259" key="1">
    <source>
        <dbReference type="PROSITE" id="PS51819"/>
    </source>
</evidence>
<reference evidence="2 3" key="1">
    <citation type="submission" date="2021-01" db="EMBL/GenBank/DDBJ databases">
        <title>Whole genome shotgun sequence of Planotetraspora phitsanulokensis NBRC 104273.</title>
        <authorList>
            <person name="Komaki H."/>
            <person name="Tamura T."/>
        </authorList>
    </citation>
    <scope>NUCLEOTIDE SEQUENCE [LARGE SCALE GENOMIC DNA]</scope>
    <source>
        <strain evidence="2 3">NBRC 104273</strain>
    </source>
</reference>
<dbReference type="Gene3D" id="3.10.180.10">
    <property type="entry name" value="2,3-Dihydroxybiphenyl 1,2-Dioxygenase, domain 1"/>
    <property type="match status" value="1"/>
</dbReference>
<sequence>MFTQLFPILTTTDMTKALWFYRDLIGGEVTYRFPDVGEPVYVSLRIGESALGIGRQDEPGTLVNDRITLWVYADDCDAAIAELRDAGVPVLREPADQEWGERMAMVEDPDGNRVLVAAKGIG</sequence>
<evidence type="ECO:0000313" key="3">
    <source>
        <dbReference type="Proteomes" id="UP000622547"/>
    </source>
</evidence>
<protein>
    <submittedName>
        <fullName evidence="2">Extradiol dioxygenase</fullName>
    </submittedName>
</protein>
<dbReference type="InterPro" id="IPR037523">
    <property type="entry name" value="VOC_core"/>
</dbReference>
<keyword evidence="2" id="KW-0560">Oxidoreductase</keyword>
<dbReference type="PROSITE" id="PS51819">
    <property type="entry name" value="VOC"/>
    <property type="match status" value="1"/>
</dbReference>
<dbReference type="SUPFAM" id="SSF54593">
    <property type="entry name" value="Glyoxalase/Bleomycin resistance protein/Dihydroxybiphenyl dioxygenase"/>
    <property type="match status" value="1"/>
</dbReference>
<name>A0A8J3XIG0_9ACTN</name>
<dbReference type="Pfam" id="PF00903">
    <property type="entry name" value="Glyoxalase"/>
    <property type="match status" value="1"/>
</dbReference>
<accession>A0A8J3XIG0</accession>
<comment type="caution">
    <text evidence="2">The sequence shown here is derived from an EMBL/GenBank/DDBJ whole genome shotgun (WGS) entry which is preliminary data.</text>
</comment>
<evidence type="ECO:0000313" key="2">
    <source>
        <dbReference type="EMBL" id="GII37533.1"/>
    </source>
</evidence>
<organism evidence="2 3">
    <name type="scientific">Planotetraspora phitsanulokensis</name>
    <dbReference type="NCBI Taxonomy" id="575192"/>
    <lineage>
        <taxon>Bacteria</taxon>
        <taxon>Bacillati</taxon>
        <taxon>Actinomycetota</taxon>
        <taxon>Actinomycetes</taxon>
        <taxon>Streptosporangiales</taxon>
        <taxon>Streptosporangiaceae</taxon>
        <taxon>Planotetraspora</taxon>
    </lineage>
</organism>
<dbReference type="AlphaFoldDB" id="A0A8J3XIG0"/>
<dbReference type="Proteomes" id="UP000622547">
    <property type="component" value="Unassembled WGS sequence"/>
</dbReference>
<dbReference type="InterPro" id="IPR004360">
    <property type="entry name" value="Glyas_Fos-R_dOase_dom"/>
</dbReference>